<keyword evidence="1" id="KW-1133">Transmembrane helix</keyword>
<feature type="transmembrane region" description="Helical" evidence="1">
    <location>
        <begin position="123"/>
        <end position="141"/>
    </location>
</feature>
<organism evidence="2 3">
    <name type="scientific">Paenibacillus nasutitermitis</name>
    <dbReference type="NCBI Taxonomy" id="1652958"/>
    <lineage>
        <taxon>Bacteria</taxon>
        <taxon>Bacillati</taxon>
        <taxon>Bacillota</taxon>
        <taxon>Bacilli</taxon>
        <taxon>Bacillales</taxon>
        <taxon>Paenibacillaceae</taxon>
        <taxon>Paenibacillus</taxon>
    </lineage>
</organism>
<dbReference type="AlphaFoldDB" id="A0A916ZF61"/>
<gene>
    <name evidence="2" type="ORF">GCM10010911_57740</name>
</gene>
<keyword evidence="1" id="KW-0472">Membrane</keyword>
<feature type="transmembrane region" description="Helical" evidence="1">
    <location>
        <begin position="223"/>
        <end position="241"/>
    </location>
</feature>
<protein>
    <submittedName>
        <fullName evidence="2">Uncharacterized protein</fullName>
    </submittedName>
</protein>
<feature type="transmembrane region" description="Helical" evidence="1">
    <location>
        <begin position="183"/>
        <end position="203"/>
    </location>
</feature>
<evidence type="ECO:0000313" key="2">
    <source>
        <dbReference type="EMBL" id="GGD91477.1"/>
    </source>
</evidence>
<keyword evidence="3" id="KW-1185">Reference proteome</keyword>
<name>A0A916ZF61_9BACL</name>
<dbReference type="Proteomes" id="UP000612456">
    <property type="component" value="Unassembled WGS sequence"/>
</dbReference>
<sequence>MEVIDRYIYAVTQRLPKQQREDIKQELQSLIEDMLEERIPDGPIAKEDVERVLLELGHPNELAAKYRGYERYLIGPMLFDAYLTILKIVMASIAIGLTAVWAIETFVSHSGILDPIANYLTSLVSAAAQGFVWVTVIFAWIERRQRLNVAGNDSRNKAWKPSDLPPIPDAKTQIKRSGPISSIFFTIVVLVICLYSTDLLGVWRLHDGTLTVVSFLNNDVFRHYWPLLWMVAAFSILREIVRIIVQQRSGKLLVFHIVVTLIITVLMCTLFADNALLNPDFIQDLIALSHLSPEGKDFDTLVSLWPKVNEWLVNATIVLALLDIITESYAWYRTKSAPAPITKQKPLV</sequence>
<dbReference type="Pfam" id="PF22564">
    <property type="entry name" value="HAAS"/>
    <property type="match status" value="1"/>
</dbReference>
<proteinExistence type="predicted"/>
<reference evidence="2" key="2">
    <citation type="submission" date="2020-09" db="EMBL/GenBank/DDBJ databases">
        <authorList>
            <person name="Sun Q."/>
            <person name="Zhou Y."/>
        </authorList>
    </citation>
    <scope>NUCLEOTIDE SEQUENCE</scope>
    <source>
        <strain evidence="2">CGMCC 1.15178</strain>
    </source>
</reference>
<accession>A0A916ZF61</accession>
<feature type="transmembrane region" description="Helical" evidence="1">
    <location>
        <begin position="81"/>
        <end position="103"/>
    </location>
</feature>
<evidence type="ECO:0000256" key="1">
    <source>
        <dbReference type="SAM" id="Phobius"/>
    </source>
</evidence>
<dbReference type="RefSeq" id="WP_188997532.1">
    <property type="nucleotide sequence ID" value="NZ_BMHP01000005.1"/>
</dbReference>
<dbReference type="EMBL" id="BMHP01000005">
    <property type="protein sequence ID" value="GGD91477.1"/>
    <property type="molecule type" value="Genomic_DNA"/>
</dbReference>
<feature type="transmembrane region" description="Helical" evidence="1">
    <location>
        <begin position="311"/>
        <end position="332"/>
    </location>
</feature>
<evidence type="ECO:0000313" key="3">
    <source>
        <dbReference type="Proteomes" id="UP000612456"/>
    </source>
</evidence>
<reference evidence="2" key="1">
    <citation type="journal article" date="2014" name="Int. J. Syst. Evol. Microbiol.">
        <title>Complete genome sequence of Corynebacterium casei LMG S-19264T (=DSM 44701T), isolated from a smear-ripened cheese.</title>
        <authorList>
            <consortium name="US DOE Joint Genome Institute (JGI-PGF)"/>
            <person name="Walter F."/>
            <person name="Albersmeier A."/>
            <person name="Kalinowski J."/>
            <person name="Ruckert C."/>
        </authorList>
    </citation>
    <scope>NUCLEOTIDE SEQUENCE</scope>
    <source>
        <strain evidence="2">CGMCC 1.15178</strain>
    </source>
</reference>
<keyword evidence="1" id="KW-0812">Transmembrane</keyword>
<feature type="transmembrane region" description="Helical" evidence="1">
    <location>
        <begin position="253"/>
        <end position="272"/>
    </location>
</feature>
<comment type="caution">
    <text evidence="2">The sequence shown here is derived from an EMBL/GenBank/DDBJ whole genome shotgun (WGS) entry which is preliminary data.</text>
</comment>